<evidence type="ECO:0000313" key="5">
    <source>
        <dbReference type="Proteomes" id="UP000095009"/>
    </source>
</evidence>
<dbReference type="OrthoDB" id="1461976at2759"/>
<keyword evidence="2" id="KW-0472">Membrane</keyword>
<feature type="transmembrane region" description="Helical" evidence="2">
    <location>
        <begin position="98"/>
        <end position="117"/>
    </location>
</feature>
<protein>
    <recommendedName>
        <fullName evidence="3">Fatty acid desaturase domain-containing protein</fullName>
    </recommendedName>
</protein>
<keyword evidence="5" id="KW-1185">Reference proteome</keyword>
<sequence length="453" mass="51538">MSSVTQRKTKATSAGAGAGIVPKGNSVDIVDTSDTEYVVEDETCGKINFDNVKTTDRTTVAINAHGDEFTMPELTIKEVLGAIPAECYVRSTPRSLSYVARDAFFLALFAYIAYNYFPLIPFVSLRVVAWTAYAFVQGLFGTGMWVLAHECGHSAFSDSKAVNDFVGWTLHSSLLVPYFSWQISHSKHHKATGHFARDMVFVPKTKERFLQRRGWEHLIEETPASTLYHLVLQQLFGWVMYLLTNASGQKYPTRSKWVTNHYVPSSPIFDKRDFMRIIYSDIGVGITLFALYTSIQKWGFLTVACYYIFPWLWVNHWLVHITFLQHTDATLPHYDASHWNFARGALATIDRDFGFIGKHIFHDIIETHVLHHICSRIPFYNGRVGTESLKKVLGKHYRKSDENFITSLYTVARKCQFVEGEGIKMFRNSNGLGPKPTQDTKEQSPEKNFAPAI</sequence>
<evidence type="ECO:0000259" key="3">
    <source>
        <dbReference type="Pfam" id="PF00487"/>
    </source>
</evidence>
<feature type="domain" description="Fatty acid desaturase" evidence="3">
    <location>
        <begin position="130"/>
        <end position="397"/>
    </location>
</feature>
<feature type="transmembrane region" description="Helical" evidence="2">
    <location>
        <begin position="129"/>
        <end position="148"/>
    </location>
</feature>
<dbReference type="InterPro" id="IPR012171">
    <property type="entry name" value="Fatty_acid_desaturase"/>
</dbReference>
<dbReference type="EMBL" id="KV454415">
    <property type="protein sequence ID" value="ODQ63412.1"/>
    <property type="molecule type" value="Genomic_DNA"/>
</dbReference>
<gene>
    <name evidence="4" type="ORF">NADFUDRAFT_84530</name>
</gene>
<evidence type="ECO:0000313" key="4">
    <source>
        <dbReference type="EMBL" id="ODQ63412.1"/>
    </source>
</evidence>
<dbReference type="InterPro" id="IPR005804">
    <property type="entry name" value="FA_desaturase_dom"/>
</dbReference>
<evidence type="ECO:0000256" key="2">
    <source>
        <dbReference type="SAM" id="Phobius"/>
    </source>
</evidence>
<dbReference type="GO" id="GO:0006629">
    <property type="term" value="P:lipid metabolic process"/>
    <property type="evidence" value="ECO:0007669"/>
    <property type="project" value="InterPro"/>
</dbReference>
<feature type="transmembrane region" description="Helical" evidence="2">
    <location>
        <begin position="298"/>
        <end position="318"/>
    </location>
</feature>
<accession>A0A1E3PEP8</accession>
<keyword evidence="2" id="KW-1133">Transmembrane helix</keyword>
<feature type="transmembrane region" description="Helical" evidence="2">
    <location>
        <begin position="274"/>
        <end position="292"/>
    </location>
</feature>
<feature type="region of interest" description="Disordered" evidence="1">
    <location>
        <begin position="428"/>
        <end position="453"/>
    </location>
</feature>
<dbReference type="AlphaFoldDB" id="A0A1E3PEP8"/>
<dbReference type="STRING" id="857566.A0A1E3PEP8"/>
<dbReference type="CDD" id="cd03507">
    <property type="entry name" value="Delta12-FADS-like"/>
    <property type="match status" value="1"/>
</dbReference>
<dbReference type="Pfam" id="PF00487">
    <property type="entry name" value="FA_desaturase"/>
    <property type="match status" value="1"/>
</dbReference>
<dbReference type="GO" id="GO:0016491">
    <property type="term" value="F:oxidoreductase activity"/>
    <property type="evidence" value="ECO:0007669"/>
    <property type="project" value="InterPro"/>
</dbReference>
<name>A0A1E3PEP8_9ASCO</name>
<organism evidence="4 5">
    <name type="scientific">Nadsonia fulvescens var. elongata DSM 6958</name>
    <dbReference type="NCBI Taxonomy" id="857566"/>
    <lineage>
        <taxon>Eukaryota</taxon>
        <taxon>Fungi</taxon>
        <taxon>Dikarya</taxon>
        <taxon>Ascomycota</taxon>
        <taxon>Saccharomycotina</taxon>
        <taxon>Dipodascomycetes</taxon>
        <taxon>Dipodascales</taxon>
        <taxon>Dipodascales incertae sedis</taxon>
        <taxon>Nadsonia</taxon>
    </lineage>
</organism>
<reference evidence="4 5" key="1">
    <citation type="journal article" date="2016" name="Proc. Natl. Acad. Sci. U.S.A.">
        <title>Comparative genomics of biotechnologically important yeasts.</title>
        <authorList>
            <person name="Riley R."/>
            <person name="Haridas S."/>
            <person name="Wolfe K.H."/>
            <person name="Lopes M.R."/>
            <person name="Hittinger C.T."/>
            <person name="Goeker M."/>
            <person name="Salamov A.A."/>
            <person name="Wisecaver J.H."/>
            <person name="Long T.M."/>
            <person name="Calvey C.H."/>
            <person name="Aerts A.L."/>
            <person name="Barry K.W."/>
            <person name="Choi C."/>
            <person name="Clum A."/>
            <person name="Coughlan A.Y."/>
            <person name="Deshpande S."/>
            <person name="Douglass A.P."/>
            <person name="Hanson S.J."/>
            <person name="Klenk H.-P."/>
            <person name="LaButti K.M."/>
            <person name="Lapidus A."/>
            <person name="Lindquist E.A."/>
            <person name="Lipzen A.M."/>
            <person name="Meier-Kolthoff J.P."/>
            <person name="Ohm R.A."/>
            <person name="Otillar R.P."/>
            <person name="Pangilinan J.L."/>
            <person name="Peng Y."/>
            <person name="Rokas A."/>
            <person name="Rosa C.A."/>
            <person name="Scheuner C."/>
            <person name="Sibirny A.A."/>
            <person name="Slot J.C."/>
            <person name="Stielow J.B."/>
            <person name="Sun H."/>
            <person name="Kurtzman C.P."/>
            <person name="Blackwell M."/>
            <person name="Grigoriev I.V."/>
            <person name="Jeffries T.W."/>
        </authorList>
    </citation>
    <scope>NUCLEOTIDE SEQUENCE [LARGE SCALE GENOMIC DNA]</scope>
    <source>
        <strain evidence="4 5">DSM 6958</strain>
    </source>
</reference>
<dbReference type="PANTHER" id="PTHR32100">
    <property type="entry name" value="OMEGA-6 FATTY ACID DESATURASE, CHLOROPLASTIC"/>
    <property type="match status" value="1"/>
</dbReference>
<keyword evidence="2" id="KW-0812">Transmembrane</keyword>
<proteinExistence type="predicted"/>
<evidence type="ECO:0000256" key="1">
    <source>
        <dbReference type="SAM" id="MobiDB-lite"/>
    </source>
</evidence>
<dbReference type="Proteomes" id="UP000095009">
    <property type="component" value="Unassembled WGS sequence"/>
</dbReference>